<dbReference type="HOGENOM" id="CLU_088458_1_0_1"/>
<dbReference type="OrthoDB" id="3048787at2759"/>
<evidence type="ECO:0000313" key="1">
    <source>
        <dbReference type="EMBL" id="KIK12616.1"/>
    </source>
</evidence>
<feature type="non-terminal residue" evidence="1">
    <location>
        <position position="232"/>
    </location>
</feature>
<organism evidence="1 2">
    <name type="scientific">Pisolithus microcarpus 441</name>
    <dbReference type="NCBI Taxonomy" id="765257"/>
    <lineage>
        <taxon>Eukaryota</taxon>
        <taxon>Fungi</taxon>
        <taxon>Dikarya</taxon>
        <taxon>Basidiomycota</taxon>
        <taxon>Agaricomycotina</taxon>
        <taxon>Agaricomycetes</taxon>
        <taxon>Agaricomycetidae</taxon>
        <taxon>Boletales</taxon>
        <taxon>Sclerodermatineae</taxon>
        <taxon>Pisolithaceae</taxon>
        <taxon>Pisolithus</taxon>
    </lineage>
</organism>
<feature type="non-terminal residue" evidence="1">
    <location>
        <position position="1"/>
    </location>
</feature>
<sequence length="232" mass="26676">PMADINAWMVIHMFVMSDELSLPGAEHQLHNILGDHYLATDWDLVLKVVMDAENNITRALEGLNTFTLRIFSCDLTQLTHSHTPQVPATPVQLSNMEQDLYNLKQRRRIIGMPLTLDEMLNLVEEEEVGCTDYRFEGGDEDIVTQVRYEEAVRRGDVVEIESDEEGLDSRHGDTEMDLGEVIQLCEKMERICITYGTPDTAIDLSQCLRKFRITIREMEGAWLKQATLDKWF</sequence>
<gene>
    <name evidence="1" type="ORF">PISMIDRAFT_42722</name>
</gene>
<reference evidence="2" key="2">
    <citation type="submission" date="2015-01" db="EMBL/GenBank/DDBJ databases">
        <title>Evolutionary Origins and Diversification of the Mycorrhizal Mutualists.</title>
        <authorList>
            <consortium name="DOE Joint Genome Institute"/>
            <consortium name="Mycorrhizal Genomics Consortium"/>
            <person name="Kohler A."/>
            <person name="Kuo A."/>
            <person name="Nagy L.G."/>
            <person name="Floudas D."/>
            <person name="Copeland A."/>
            <person name="Barry K.W."/>
            <person name="Cichocki N."/>
            <person name="Veneault-Fourrey C."/>
            <person name="LaButti K."/>
            <person name="Lindquist E.A."/>
            <person name="Lipzen A."/>
            <person name="Lundell T."/>
            <person name="Morin E."/>
            <person name="Murat C."/>
            <person name="Riley R."/>
            <person name="Ohm R."/>
            <person name="Sun H."/>
            <person name="Tunlid A."/>
            <person name="Henrissat B."/>
            <person name="Grigoriev I.V."/>
            <person name="Hibbett D.S."/>
            <person name="Martin F."/>
        </authorList>
    </citation>
    <scope>NUCLEOTIDE SEQUENCE [LARGE SCALE GENOMIC DNA]</scope>
    <source>
        <strain evidence="2">441</strain>
    </source>
</reference>
<name>A0A0C9Y6R6_9AGAM</name>
<dbReference type="Proteomes" id="UP000054018">
    <property type="component" value="Unassembled WGS sequence"/>
</dbReference>
<dbReference type="STRING" id="765257.A0A0C9Y6R6"/>
<dbReference type="EMBL" id="KN834065">
    <property type="protein sequence ID" value="KIK12616.1"/>
    <property type="molecule type" value="Genomic_DNA"/>
</dbReference>
<dbReference type="AlphaFoldDB" id="A0A0C9Y6R6"/>
<protein>
    <submittedName>
        <fullName evidence="1">Uncharacterized protein</fullName>
    </submittedName>
</protein>
<keyword evidence="2" id="KW-1185">Reference proteome</keyword>
<reference evidence="1 2" key="1">
    <citation type="submission" date="2014-04" db="EMBL/GenBank/DDBJ databases">
        <authorList>
            <consortium name="DOE Joint Genome Institute"/>
            <person name="Kuo A."/>
            <person name="Kohler A."/>
            <person name="Costa M.D."/>
            <person name="Nagy L.G."/>
            <person name="Floudas D."/>
            <person name="Copeland A."/>
            <person name="Barry K.W."/>
            <person name="Cichocki N."/>
            <person name="Veneault-Fourrey C."/>
            <person name="LaButti K."/>
            <person name="Lindquist E.A."/>
            <person name="Lipzen A."/>
            <person name="Lundell T."/>
            <person name="Morin E."/>
            <person name="Murat C."/>
            <person name="Sun H."/>
            <person name="Tunlid A."/>
            <person name="Henrissat B."/>
            <person name="Grigoriev I.V."/>
            <person name="Hibbett D.S."/>
            <person name="Martin F."/>
            <person name="Nordberg H.P."/>
            <person name="Cantor M.N."/>
            <person name="Hua S.X."/>
        </authorList>
    </citation>
    <scope>NUCLEOTIDE SEQUENCE [LARGE SCALE GENOMIC DNA]</scope>
    <source>
        <strain evidence="1 2">441</strain>
    </source>
</reference>
<proteinExistence type="predicted"/>
<evidence type="ECO:0000313" key="2">
    <source>
        <dbReference type="Proteomes" id="UP000054018"/>
    </source>
</evidence>
<accession>A0A0C9Y6R6</accession>